<feature type="transmembrane region" description="Helical" evidence="4">
    <location>
        <begin position="124"/>
        <end position="142"/>
    </location>
</feature>
<reference evidence="6" key="2">
    <citation type="submission" date="2025-08" db="UniProtKB">
        <authorList>
            <consortium name="Ensembl"/>
        </authorList>
    </citation>
    <scope>IDENTIFICATION</scope>
</reference>
<dbReference type="InterPro" id="IPR042178">
    <property type="entry name" value="Serpin_sf_1"/>
</dbReference>
<reference evidence="7" key="1">
    <citation type="submission" date="2018-12" db="EMBL/GenBank/DDBJ databases">
        <authorList>
            <person name="Yazar S."/>
        </authorList>
    </citation>
    <scope>NUCLEOTIDE SEQUENCE [LARGE SCALE GENOMIC DNA]</scope>
</reference>
<evidence type="ECO:0000256" key="4">
    <source>
        <dbReference type="SAM" id="Phobius"/>
    </source>
</evidence>
<organism evidence="6 7">
    <name type="scientific">Vombatus ursinus</name>
    <name type="common">Common wombat</name>
    <dbReference type="NCBI Taxonomy" id="29139"/>
    <lineage>
        <taxon>Eukaryota</taxon>
        <taxon>Metazoa</taxon>
        <taxon>Chordata</taxon>
        <taxon>Craniata</taxon>
        <taxon>Vertebrata</taxon>
        <taxon>Euteleostomi</taxon>
        <taxon>Mammalia</taxon>
        <taxon>Metatheria</taxon>
        <taxon>Diprotodontia</taxon>
        <taxon>Vombatidae</taxon>
        <taxon>Vombatus</taxon>
    </lineage>
</organism>
<keyword evidence="4" id="KW-0812">Transmembrane</keyword>
<dbReference type="CTD" id="51156"/>
<keyword evidence="4" id="KW-1133">Transmembrane helix</keyword>
<dbReference type="Gene3D" id="3.30.497.10">
    <property type="entry name" value="Antithrombin, subunit I, domain 2"/>
    <property type="match status" value="1"/>
</dbReference>
<dbReference type="FunFam" id="3.30.497.10:FF:000001">
    <property type="entry name" value="Serine protease inhibitor"/>
    <property type="match status" value="1"/>
</dbReference>
<comment type="similarity">
    <text evidence="1 2">Belongs to the serpin family.</text>
</comment>
<dbReference type="PRINTS" id="PR00780">
    <property type="entry name" value="LEUSERPINII"/>
</dbReference>
<dbReference type="GO" id="GO:0004867">
    <property type="term" value="F:serine-type endopeptidase inhibitor activity"/>
    <property type="evidence" value="ECO:0007669"/>
    <property type="project" value="InterPro"/>
</dbReference>
<dbReference type="Proteomes" id="UP000314987">
    <property type="component" value="Unassembled WGS sequence"/>
</dbReference>
<gene>
    <name evidence="6" type="primary">SERPINA10</name>
</gene>
<dbReference type="CDD" id="cd02055">
    <property type="entry name" value="serpinA10_PZI"/>
    <property type="match status" value="1"/>
</dbReference>
<dbReference type="SUPFAM" id="SSF56574">
    <property type="entry name" value="Serpins"/>
    <property type="match status" value="1"/>
</dbReference>
<evidence type="ECO:0000256" key="1">
    <source>
        <dbReference type="ARBA" id="ARBA00009500"/>
    </source>
</evidence>
<dbReference type="GO" id="GO:0005615">
    <property type="term" value="C:extracellular space"/>
    <property type="evidence" value="ECO:0007669"/>
    <property type="project" value="InterPro"/>
</dbReference>
<dbReference type="RefSeq" id="XP_027725651.1">
    <property type="nucleotide sequence ID" value="XM_027869850.1"/>
</dbReference>
<feature type="compositionally biased region" description="Basic and acidic residues" evidence="3">
    <location>
        <begin position="75"/>
        <end position="84"/>
    </location>
</feature>
<dbReference type="PANTHER" id="PTHR11461:SF191">
    <property type="entry name" value="PROTEIN Z-DEPENDENT PROTEASE INHIBITOR"/>
    <property type="match status" value="1"/>
</dbReference>
<evidence type="ECO:0000313" key="7">
    <source>
        <dbReference type="Proteomes" id="UP000314987"/>
    </source>
</evidence>
<dbReference type="STRING" id="29139.ENSVURP00010026535"/>
<accession>A0A4X2LYM7</accession>
<evidence type="ECO:0000259" key="5">
    <source>
        <dbReference type="SMART" id="SM00093"/>
    </source>
</evidence>
<name>A0A4X2LYM7_VOMUR</name>
<dbReference type="AlphaFoldDB" id="A0A4X2LYM7"/>
<dbReference type="GeneID" id="114048756"/>
<dbReference type="OMA" id="METFHIN"/>
<dbReference type="GO" id="GO:0007596">
    <property type="term" value="P:blood coagulation"/>
    <property type="evidence" value="ECO:0007669"/>
    <property type="project" value="InterPro"/>
</dbReference>
<dbReference type="InterPro" id="IPR000215">
    <property type="entry name" value="Serpin_fam"/>
</dbReference>
<dbReference type="PANTHER" id="PTHR11461">
    <property type="entry name" value="SERINE PROTEASE INHIBITOR, SERPIN"/>
    <property type="match status" value="1"/>
</dbReference>
<proteinExistence type="inferred from homology"/>
<dbReference type="GeneTree" id="ENSGT00940000159462"/>
<dbReference type="InterPro" id="IPR023796">
    <property type="entry name" value="Serpin_dom"/>
</dbReference>
<dbReference type="SMART" id="SM00093">
    <property type="entry name" value="SERPIN"/>
    <property type="match status" value="1"/>
</dbReference>
<dbReference type="Gene3D" id="2.30.39.10">
    <property type="entry name" value="Alpha-1-antitrypsin, domain 1"/>
    <property type="match status" value="1"/>
</dbReference>
<sequence length="470" mass="54267">MEDHQQGDSGTTVLNYTHSASKTNTMKTAFCLILFFLEVWMVLGTAKDWEPGKMETHLEVLENHTFLNHSQMDGDIQHPQRKDAMTSPEEEPWPTLDRWKLLEKNANFGFNLFRKIAMKHDGNIVFSPFCLSFAMTTLLLAARGQTRSQIIEGLNLQDLSSSETTFLPSLFKELKDQISQNQELALLKGSFAFIHKDFDVKETFFNLSKQYFDMEYVPVNFHNATQAKSFMNHYVDKETKGKIPKLFDQINPEAKLILVDYILFSGKWLSAFDPLLTEVETFHLDKYRTTKVPMMYRSDKFASTFDRNLRCQVLKLPYRGNASMLVVLVDKMGDHLAIEDYLTVELVDKWIRNMKTRKTDVFFPKFKLDQKYEVQDILKQMGIRAVFSPWADLSELSDPARNLKVSKILQRTVIEVNERGTEAAAGTMSEIVAYSMPPIVKVDHPFHFMIYEETSKSLLFLGRVVNPSLP</sequence>
<feature type="domain" description="Serpin" evidence="5">
    <location>
        <begin position="110"/>
        <end position="467"/>
    </location>
</feature>
<feature type="transmembrane region" description="Helical" evidence="4">
    <location>
        <begin position="26"/>
        <end position="46"/>
    </location>
</feature>
<dbReference type="Ensembl" id="ENSVURT00010030223.1">
    <property type="protein sequence ID" value="ENSVURP00010026535.1"/>
    <property type="gene ID" value="ENSVURG00010020307.1"/>
</dbReference>
<dbReference type="FunFam" id="2.10.310.10:FF:000001">
    <property type="entry name" value="Serpin family A member 1"/>
    <property type="match status" value="1"/>
</dbReference>
<dbReference type="Pfam" id="PF00079">
    <property type="entry name" value="Serpin"/>
    <property type="match status" value="1"/>
</dbReference>
<feature type="region of interest" description="Disordered" evidence="3">
    <location>
        <begin position="72"/>
        <end position="92"/>
    </location>
</feature>
<dbReference type="InterPro" id="IPR042185">
    <property type="entry name" value="Serpin_sf_2"/>
</dbReference>
<evidence type="ECO:0000256" key="2">
    <source>
        <dbReference type="RuleBase" id="RU000411"/>
    </source>
</evidence>
<dbReference type="InterPro" id="IPR036186">
    <property type="entry name" value="Serpin_sf"/>
</dbReference>
<keyword evidence="7" id="KW-1185">Reference proteome</keyword>
<evidence type="ECO:0000256" key="3">
    <source>
        <dbReference type="SAM" id="MobiDB-lite"/>
    </source>
</evidence>
<evidence type="ECO:0000313" key="6">
    <source>
        <dbReference type="Ensembl" id="ENSVURP00010026535.1"/>
    </source>
</evidence>
<keyword evidence="4" id="KW-0472">Membrane</keyword>
<dbReference type="InterPro" id="IPR033835">
    <property type="entry name" value="PZI_serpin_dom"/>
</dbReference>
<protein>
    <submittedName>
        <fullName evidence="6">Serpin family A member 10</fullName>
    </submittedName>
</protein>
<reference evidence="6" key="3">
    <citation type="submission" date="2025-09" db="UniProtKB">
        <authorList>
            <consortium name="Ensembl"/>
        </authorList>
    </citation>
    <scope>IDENTIFICATION</scope>
</reference>